<evidence type="ECO:0000256" key="6">
    <source>
        <dbReference type="ARBA" id="ARBA00023136"/>
    </source>
</evidence>
<evidence type="ECO:0000256" key="1">
    <source>
        <dbReference type="ARBA" id="ARBA00004141"/>
    </source>
</evidence>
<organism evidence="10 11">
    <name type="scientific">Apophysomyces ossiformis</name>
    <dbReference type="NCBI Taxonomy" id="679940"/>
    <lineage>
        <taxon>Eukaryota</taxon>
        <taxon>Fungi</taxon>
        <taxon>Fungi incertae sedis</taxon>
        <taxon>Mucoromycota</taxon>
        <taxon>Mucoromycotina</taxon>
        <taxon>Mucoromycetes</taxon>
        <taxon>Mucorales</taxon>
        <taxon>Mucorineae</taxon>
        <taxon>Mucoraceae</taxon>
        <taxon>Apophysomyces</taxon>
    </lineage>
</organism>
<evidence type="ECO:0000256" key="2">
    <source>
        <dbReference type="ARBA" id="ARBA00022448"/>
    </source>
</evidence>
<dbReference type="PANTHER" id="PTHR45638">
    <property type="entry name" value="CYCLIC NUCLEOTIDE-GATED CATION CHANNEL SUBUNIT A"/>
    <property type="match status" value="1"/>
</dbReference>
<keyword evidence="2" id="KW-0813">Transport</keyword>
<dbReference type="Proteomes" id="UP000605846">
    <property type="component" value="Unassembled WGS sequence"/>
</dbReference>
<feature type="domain" description="Cyclic nucleotide-binding" evidence="9">
    <location>
        <begin position="35"/>
        <end position="152"/>
    </location>
</feature>
<comment type="subcellular location">
    <subcellularLocation>
        <location evidence="1">Membrane</location>
        <topology evidence="1">Multi-pass membrane protein</topology>
    </subcellularLocation>
</comment>
<comment type="caution">
    <text evidence="10">The sequence shown here is derived from an EMBL/GenBank/DDBJ whole genome shotgun (WGS) entry which is preliminary data.</text>
</comment>
<dbReference type="InterPro" id="IPR050866">
    <property type="entry name" value="CNG_cation_channel"/>
</dbReference>
<dbReference type="InterPro" id="IPR018490">
    <property type="entry name" value="cNMP-bd_dom_sf"/>
</dbReference>
<evidence type="ECO:0000256" key="8">
    <source>
        <dbReference type="ARBA" id="ARBA00023303"/>
    </source>
</evidence>
<dbReference type="SMART" id="SM00100">
    <property type="entry name" value="cNMP"/>
    <property type="match status" value="2"/>
</dbReference>
<dbReference type="GO" id="GO:0005221">
    <property type="term" value="F:intracellularly cyclic nucleotide-activated monoatomic cation channel activity"/>
    <property type="evidence" value="ECO:0007669"/>
    <property type="project" value="InterPro"/>
</dbReference>
<keyword evidence="3" id="KW-0812">Transmembrane</keyword>
<evidence type="ECO:0000313" key="10">
    <source>
        <dbReference type="EMBL" id="KAF7721270.1"/>
    </source>
</evidence>
<protein>
    <recommendedName>
        <fullName evidence="9">Cyclic nucleotide-binding domain-containing protein</fullName>
    </recommendedName>
</protein>
<dbReference type="GO" id="GO:0016020">
    <property type="term" value="C:membrane"/>
    <property type="evidence" value="ECO:0007669"/>
    <property type="project" value="UniProtKB-SubCell"/>
</dbReference>
<dbReference type="InterPro" id="IPR014710">
    <property type="entry name" value="RmlC-like_jellyroll"/>
</dbReference>
<dbReference type="PROSITE" id="PS50042">
    <property type="entry name" value="CNMP_BINDING_3"/>
    <property type="match status" value="2"/>
</dbReference>
<keyword evidence="7" id="KW-1071">Ligand-gated ion channel</keyword>
<dbReference type="EMBL" id="JABAYA010000285">
    <property type="protein sequence ID" value="KAF7721270.1"/>
    <property type="molecule type" value="Genomic_DNA"/>
</dbReference>
<proteinExistence type="predicted"/>
<dbReference type="SUPFAM" id="SSF52047">
    <property type="entry name" value="RNI-like"/>
    <property type="match status" value="1"/>
</dbReference>
<dbReference type="Pfam" id="PF00027">
    <property type="entry name" value="cNMP_binding"/>
    <property type="match status" value="2"/>
</dbReference>
<evidence type="ECO:0000256" key="7">
    <source>
        <dbReference type="ARBA" id="ARBA00023286"/>
    </source>
</evidence>
<dbReference type="CDD" id="cd00038">
    <property type="entry name" value="CAP_ED"/>
    <property type="match status" value="2"/>
</dbReference>
<gene>
    <name evidence="10" type="ORF">EC973_004979</name>
</gene>
<evidence type="ECO:0000256" key="4">
    <source>
        <dbReference type="ARBA" id="ARBA00022989"/>
    </source>
</evidence>
<keyword evidence="8" id="KW-0407">Ion channel</keyword>
<accession>A0A8H7BJY1</accession>
<dbReference type="InterPro" id="IPR018488">
    <property type="entry name" value="cNMP-bd_CS"/>
</dbReference>
<dbReference type="OrthoDB" id="421226at2759"/>
<evidence type="ECO:0000256" key="3">
    <source>
        <dbReference type="ARBA" id="ARBA00022692"/>
    </source>
</evidence>
<evidence type="ECO:0000256" key="5">
    <source>
        <dbReference type="ARBA" id="ARBA00023065"/>
    </source>
</evidence>
<dbReference type="GO" id="GO:0044877">
    <property type="term" value="F:protein-containing complex binding"/>
    <property type="evidence" value="ECO:0007669"/>
    <property type="project" value="TreeGrafter"/>
</dbReference>
<dbReference type="PROSITE" id="PS00888">
    <property type="entry name" value="CNMP_BINDING_1"/>
    <property type="match status" value="1"/>
</dbReference>
<keyword evidence="4" id="KW-1133">Transmembrane helix</keyword>
<dbReference type="Pfam" id="PF25372">
    <property type="entry name" value="DUF7885"/>
    <property type="match status" value="2"/>
</dbReference>
<dbReference type="SUPFAM" id="SSF51206">
    <property type="entry name" value="cAMP-binding domain-like"/>
    <property type="match status" value="2"/>
</dbReference>
<evidence type="ECO:0000313" key="11">
    <source>
        <dbReference type="Proteomes" id="UP000605846"/>
    </source>
</evidence>
<dbReference type="PROSITE" id="PS00889">
    <property type="entry name" value="CNMP_BINDING_2"/>
    <property type="match status" value="2"/>
</dbReference>
<name>A0A8H7BJY1_9FUNG</name>
<keyword evidence="5" id="KW-0406">Ion transport</keyword>
<dbReference type="InterPro" id="IPR006553">
    <property type="entry name" value="Leu-rich_rpt_Cys-con_subtyp"/>
</dbReference>
<dbReference type="InterPro" id="IPR000595">
    <property type="entry name" value="cNMP-bd_dom"/>
</dbReference>
<dbReference type="InterPro" id="IPR057207">
    <property type="entry name" value="FBXL15_LRR"/>
</dbReference>
<dbReference type="PANTHER" id="PTHR45638:SF11">
    <property type="entry name" value="CYCLIC NUCLEOTIDE-GATED CATION CHANNEL SUBUNIT A"/>
    <property type="match status" value="1"/>
</dbReference>
<keyword evidence="6" id="KW-0472">Membrane</keyword>
<evidence type="ECO:0000259" key="9">
    <source>
        <dbReference type="PROSITE" id="PS50042"/>
    </source>
</evidence>
<dbReference type="InterPro" id="IPR032675">
    <property type="entry name" value="LRR_dom_sf"/>
</dbReference>
<dbReference type="Gene3D" id="3.80.10.10">
    <property type="entry name" value="Ribonuclease Inhibitor"/>
    <property type="match status" value="2"/>
</dbReference>
<dbReference type="SMART" id="SM00367">
    <property type="entry name" value="LRR_CC"/>
    <property type="match status" value="9"/>
</dbReference>
<dbReference type="FunFam" id="2.60.120.10:FF:000057">
    <property type="entry name" value="Cyclic nucleotide-binding domain protein"/>
    <property type="match status" value="2"/>
</dbReference>
<dbReference type="Gene3D" id="2.60.120.10">
    <property type="entry name" value="Jelly Rolls"/>
    <property type="match status" value="2"/>
</dbReference>
<keyword evidence="11" id="KW-1185">Reference proteome</keyword>
<sequence length="764" mass="85441">MTDIHSNWMQPSLQPMDTVRIPPDLLTSLRQHALFQRTNNESFLERLACVMHLRTYGARDVIIKKDEPARAMFFLLRGSVDVCSADYERIYATLPKGSCFGEIGILYSMPRTATVIAKTKCTVAALTAEEVSTLLPQFPEVEKILRFEAEERLALLKKSKESGTKLNRKPSVERNVESFCETGARVHLQRMPLFSQCPEEFLHSISLKVEPRHYPPNALIIRKGDIGTEVFFIVDGTVEVTTLDPNTVIARLGAGDFFGEIGILLNVPRTANIRSVTNLEVYVLNRADFLTVCSRYPDLQRQFRDMAETALHNLQEKILELDETAINTVTEGCKYVPIDEQHYGAPLGSIAANSVCRTTSDQDPTLPTVVDVLRHTETKKRRASVAVWSDPSLLQFAQSKSISPPLEPQKPDHAYTSPLALEQGSFMMLNKETLIRLVDYLDFASILKLAGVSRNCRHFLENTEEILHQVDLCPHHRRVTDDTVIWIANFINNRARKLSLSQCFHLTDTGLKSMVQQGSNLIELDVNSCWLLTDQSLALIGSSCPELVSINLSNCRKITDAGVLALLEEKAARNYPRLTEIILSYCKNLTDQTMHHLAKYNAKSLERLNIQRCTKITDDGFMAWADQLFPSLQHVVLNDCSFLTDKAIAYLIAAAPHIQHLSVSFCCALSDSAVEDLGQLNQLTELDASFCGAAVSDASICTLLKKSPLSVLNIRGCVRIRDTGLQTIVETGQLRYLNVSQCSGVSRQVKDLLLRSNSVKTFIV</sequence>
<dbReference type="AlphaFoldDB" id="A0A8H7BJY1"/>
<reference evidence="10" key="1">
    <citation type="submission" date="2020-01" db="EMBL/GenBank/DDBJ databases">
        <title>Genome Sequencing of Three Apophysomyces-Like Fungal Strains Confirms a Novel Fungal Genus in the Mucoromycota with divergent Burkholderia-like Endosymbiotic Bacteria.</title>
        <authorList>
            <person name="Stajich J.E."/>
            <person name="Macias A.M."/>
            <person name="Carter-House D."/>
            <person name="Lovett B."/>
            <person name="Kasson L.R."/>
            <person name="Berry K."/>
            <person name="Grigoriev I."/>
            <person name="Chang Y."/>
            <person name="Spatafora J."/>
            <person name="Kasson M.T."/>
        </authorList>
    </citation>
    <scope>NUCLEOTIDE SEQUENCE</scope>
    <source>
        <strain evidence="10">NRRL A-21654</strain>
    </source>
</reference>
<feature type="domain" description="Cyclic nucleotide-binding" evidence="9">
    <location>
        <begin position="193"/>
        <end position="302"/>
    </location>
</feature>